<evidence type="ECO:0000313" key="1">
    <source>
        <dbReference type="EMBL" id="CAG6745399.1"/>
    </source>
</evidence>
<protein>
    <submittedName>
        <fullName evidence="1">Uncharacterized protein</fullName>
    </submittedName>
</protein>
<dbReference type="EMBL" id="HBUF01493615">
    <property type="protein sequence ID" value="CAG6745399.1"/>
    <property type="molecule type" value="Transcribed_RNA"/>
</dbReference>
<organism evidence="1">
    <name type="scientific">Cacopsylla melanoneura</name>
    <dbReference type="NCBI Taxonomy" id="428564"/>
    <lineage>
        <taxon>Eukaryota</taxon>
        <taxon>Metazoa</taxon>
        <taxon>Ecdysozoa</taxon>
        <taxon>Arthropoda</taxon>
        <taxon>Hexapoda</taxon>
        <taxon>Insecta</taxon>
        <taxon>Pterygota</taxon>
        <taxon>Neoptera</taxon>
        <taxon>Paraneoptera</taxon>
        <taxon>Hemiptera</taxon>
        <taxon>Sternorrhyncha</taxon>
        <taxon>Psylloidea</taxon>
        <taxon>Psyllidae</taxon>
        <taxon>Psyllinae</taxon>
        <taxon>Cacopsylla</taxon>
    </lineage>
</organism>
<accession>A0A8D8ZD17</accession>
<sequence>MHFIWINIRLAVMRISYLSTQNSLRFCTHSMSSEYQGLIPRNSSTPVYSMSTRVSFLETPQLQSPDEYQGLIPRNSSTPVYSMSTRVSFLETPQHRSIR</sequence>
<proteinExistence type="predicted"/>
<name>A0A8D8ZD17_9HEMI</name>
<dbReference type="AlphaFoldDB" id="A0A8D8ZD17"/>
<reference evidence="1" key="1">
    <citation type="submission" date="2021-05" db="EMBL/GenBank/DDBJ databases">
        <authorList>
            <person name="Alioto T."/>
            <person name="Alioto T."/>
            <person name="Gomez Garrido J."/>
        </authorList>
    </citation>
    <scope>NUCLEOTIDE SEQUENCE</scope>
</reference>